<keyword evidence="13" id="KW-0269">Exonuclease</keyword>
<dbReference type="GO" id="GO:0006261">
    <property type="term" value="P:DNA-templated DNA replication"/>
    <property type="evidence" value="ECO:0007669"/>
    <property type="project" value="UniProtKB-UniRule"/>
</dbReference>
<dbReference type="FunFam" id="1.20.1060.10:FF:000001">
    <property type="entry name" value="DNA polymerase I"/>
    <property type="match status" value="1"/>
</dbReference>
<dbReference type="Pfam" id="PF02739">
    <property type="entry name" value="5_3_exonuc_N"/>
    <property type="match status" value="1"/>
</dbReference>
<dbReference type="InterPro" id="IPR020045">
    <property type="entry name" value="DNA_polI_H3TH"/>
</dbReference>
<reference evidence="16" key="2">
    <citation type="submission" date="2021-09" db="EMBL/GenBank/DDBJ databases">
        <authorList>
            <person name="Gilroy R."/>
        </authorList>
    </citation>
    <scope>NUCLEOTIDE SEQUENCE</scope>
    <source>
        <strain evidence="16">CHK179-5677</strain>
    </source>
</reference>
<evidence type="ECO:0000256" key="3">
    <source>
        <dbReference type="ARBA" id="ARBA00020311"/>
    </source>
</evidence>
<evidence type="ECO:0000313" key="16">
    <source>
        <dbReference type="EMBL" id="HJG86529.1"/>
    </source>
</evidence>
<dbReference type="InterPro" id="IPR002298">
    <property type="entry name" value="DNA_polymerase_A"/>
</dbReference>
<evidence type="ECO:0000256" key="6">
    <source>
        <dbReference type="ARBA" id="ARBA00022705"/>
    </source>
</evidence>
<dbReference type="Gene3D" id="1.10.150.20">
    <property type="entry name" value="5' to 3' exonuclease, C-terminal subdomain"/>
    <property type="match status" value="2"/>
</dbReference>
<evidence type="ECO:0000256" key="13">
    <source>
        <dbReference type="RuleBase" id="RU004460"/>
    </source>
</evidence>
<dbReference type="SMART" id="SM00482">
    <property type="entry name" value="POLAc"/>
    <property type="match status" value="1"/>
</dbReference>
<dbReference type="CDD" id="cd06140">
    <property type="entry name" value="DNA_polA_I_Bacillus_like_exo"/>
    <property type="match status" value="1"/>
</dbReference>
<dbReference type="SUPFAM" id="SSF88723">
    <property type="entry name" value="PIN domain-like"/>
    <property type="match status" value="1"/>
</dbReference>
<keyword evidence="13" id="KW-0378">Hydrolase</keyword>
<evidence type="ECO:0000256" key="4">
    <source>
        <dbReference type="ARBA" id="ARBA00022679"/>
    </source>
</evidence>
<dbReference type="InterPro" id="IPR029060">
    <property type="entry name" value="PIN-like_dom_sf"/>
</dbReference>
<feature type="domain" description="DNA-directed DNA polymerase family A palm" evidence="15">
    <location>
        <begin position="648"/>
        <end position="854"/>
    </location>
</feature>
<dbReference type="CDD" id="cd09859">
    <property type="entry name" value="PIN_53EXO"/>
    <property type="match status" value="1"/>
</dbReference>
<organism evidence="16 17">
    <name type="scientific">Pseudoflavonifractor capillosus</name>
    <dbReference type="NCBI Taxonomy" id="106588"/>
    <lineage>
        <taxon>Bacteria</taxon>
        <taxon>Bacillati</taxon>
        <taxon>Bacillota</taxon>
        <taxon>Clostridia</taxon>
        <taxon>Eubacteriales</taxon>
        <taxon>Oscillospiraceae</taxon>
        <taxon>Pseudoflavonifractor</taxon>
    </lineage>
</organism>
<evidence type="ECO:0000256" key="9">
    <source>
        <dbReference type="ARBA" id="ARBA00023125"/>
    </source>
</evidence>
<dbReference type="InterPro" id="IPR043502">
    <property type="entry name" value="DNA/RNA_pol_sf"/>
</dbReference>
<dbReference type="Gene3D" id="1.20.1060.10">
    <property type="entry name" value="Taq DNA Polymerase, Chain T, domain 4"/>
    <property type="match status" value="1"/>
</dbReference>
<dbReference type="CDD" id="cd09898">
    <property type="entry name" value="H3TH_53EXO"/>
    <property type="match status" value="1"/>
</dbReference>
<comment type="subunit">
    <text evidence="13">Single-chain monomer with multiple functions.</text>
</comment>
<keyword evidence="7 13" id="KW-0227">DNA damage</keyword>
<dbReference type="InterPro" id="IPR012337">
    <property type="entry name" value="RNaseH-like_sf"/>
</dbReference>
<keyword evidence="6 13" id="KW-0235">DNA replication</keyword>
<dbReference type="SUPFAM" id="SSF53098">
    <property type="entry name" value="Ribonuclease H-like"/>
    <property type="match status" value="1"/>
</dbReference>
<keyword evidence="10 13" id="KW-0234">DNA repair</keyword>
<evidence type="ECO:0000259" key="15">
    <source>
        <dbReference type="SMART" id="SM00482"/>
    </source>
</evidence>
<evidence type="ECO:0000256" key="11">
    <source>
        <dbReference type="ARBA" id="ARBA00049244"/>
    </source>
</evidence>
<evidence type="ECO:0000256" key="8">
    <source>
        <dbReference type="ARBA" id="ARBA00022932"/>
    </source>
</evidence>
<dbReference type="InterPro" id="IPR002421">
    <property type="entry name" value="5-3_exonuclease"/>
</dbReference>
<gene>
    <name evidence="13 16" type="primary">polA</name>
    <name evidence="16" type="ORF">K8V01_05850</name>
</gene>
<dbReference type="GO" id="GO:0003887">
    <property type="term" value="F:DNA-directed DNA polymerase activity"/>
    <property type="evidence" value="ECO:0007669"/>
    <property type="project" value="UniProtKB-UniRule"/>
</dbReference>
<evidence type="ECO:0000256" key="1">
    <source>
        <dbReference type="ARBA" id="ARBA00007705"/>
    </source>
</evidence>
<evidence type="ECO:0000256" key="2">
    <source>
        <dbReference type="ARBA" id="ARBA00012417"/>
    </source>
</evidence>
<dbReference type="Proteomes" id="UP000760668">
    <property type="component" value="Unassembled WGS sequence"/>
</dbReference>
<keyword evidence="13" id="KW-0540">Nuclease</keyword>
<dbReference type="InterPro" id="IPR019760">
    <property type="entry name" value="DNA-dir_DNA_pol_A_CS"/>
</dbReference>
<dbReference type="Gene3D" id="3.40.50.1010">
    <property type="entry name" value="5'-nuclease"/>
    <property type="match status" value="1"/>
</dbReference>
<dbReference type="PANTHER" id="PTHR10133:SF27">
    <property type="entry name" value="DNA POLYMERASE NU"/>
    <property type="match status" value="1"/>
</dbReference>
<evidence type="ECO:0000256" key="7">
    <source>
        <dbReference type="ARBA" id="ARBA00022763"/>
    </source>
</evidence>
<dbReference type="SUPFAM" id="SSF47807">
    <property type="entry name" value="5' to 3' exonuclease, C-terminal subdomain"/>
    <property type="match status" value="1"/>
</dbReference>
<dbReference type="NCBIfam" id="TIGR00593">
    <property type="entry name" value="pola"/>
    <property type="match status" value="1"/>
</dbReference>
<dbReference type="FunFam" id="1.10.150.20:FF:000002">
    <property type="entry name" value="DNA polymerase I"/>
    <property type="match status" value="1"/>
</dbReference>
<keyword evidence="4 13" id="KW-0808">Transferase</keyword>
<dbReference type="Gene3D" id="3.30.420.10">
    <property type="entry name" value="Ribonuclease H-like superfamily/Ribonuclease H"/>
    <property type="match status" value="1"/>
</dbReference>
<feature type="domain" description="5'-3' exonuclease" evidence="14">
    <location>
        <begin position="1"/>
        <end position="263"/>
    </location>
</feature>
<reference evidence="16" key="1">
    <citation type="journal article" date="2021" name="PeerJ">
        <title>Extensive microbial diversity within the chicken gut microbiome revealed by metagenomics and culture.</title>
        <authorList>
            <person name="Gilroy R."/>
            <person name="Ravi A."/>
            <person name="Getino M."/>
            <person name="Pursley I."/>
            <person name="Horton D.L."/>
            <person name="Alikhan N.F."/>
            <person name="Baker D."/>
            <person name="Gharbi K."/>
            <person name="Hall N."/>
            <person name="Watson M."/>
            <person name="Adriaenssens E.M."/>
            <person name="Foster-Nyarko E."/>
            <person name="Jarju S."/>
            <person name="Secka A."/>
            <person name="Antonio M."/>
            <person name="Oren A."/>
            <person name="Chaudhuri R.R."/>
            <person name="La Ragione R."/>
            <person name="Hildebrand F."/>
            <person name="Pallen M.J."/>
        </authorList>
    </citation>
    <scope>NUCLEOTIDE SEQUENCE</scope>
    <source>
        <strain evidence="16">CHK179-5677</strain>
    </source>
</reference>
<dbReference type="FunFam" id="1.10.150.20:FF:000003">
    <property type="entry name" value="DNA polymerase I"/>
    <property type="match status" value="1"/>
</dbReference>
<evidence type="ECO:0000313" key="17">
    <source>
        <dbReference type="Proteomes" id="UP000760668"/>
    </source>
</evidence>
<proteinExistence type="inferred from homology"/>
<comment type="function">
    <text evidence="13">In addition to polymerase activity, this DNA polymerase exhibits 5'-3' exonuclease activity.</text>
</comment>
<dbReference type="PRINTS" id="PR00868">
    <property type="entry name" value="DNAPOLI"/>
</dbReference>
<dbReference type="InterPro" id="IPR018320">
    <property type="entry name" value="DNA_polymerase_1"/>
</dbReference>
<dbReference type="RefSeq" id="WP_304247817.1">
    <property type="nucleotide sequence ID" value="NZ_DYUC01000054.1"/>
</dbReference>
<protein>
    <recommendedName>
        <fullName evidence="3 12">DNA polymerase I</fullName>
        <ecNumber evidence="2 12">2.7.7.7</ecNumber>
    </recommendedName>
</protein>
<dbReference type="PROSITE" id="PS00447">
    <property type="entry name" value="DNA_POLYMERASE_A"/>
    <property type="match status" value="1"/>
</dbReference>
<dbReference type="EMBL" id="DYUC01000054">
    <property type="protein sequence ID" value="HJG86529.1"/>
    <property type="molecule type" value="Genomic_DNA"/>
</dbReference>
<keyword evidence="5 13" id="KW-0548">Nucleotidyltransferase</keyword>
<evidence type="ECO:0000259" key="14">
    <source>
        <dbReference type="SMART" id="SM00475"/>
    </source>
</evidence>
<dbReference type="Pfam" id="PF00476">
    <property type="entry name" value="DNA_pol_A"/>
    <property type="match status" value="1"/>
</dbReference>
<keyword evidence="9 13" id="KW-0238">DNA-binding</keyword>
<dbReference type="Pfam" id="PF01367">
    <property type="entry name" value="5_3_exonuc"/>
    <property type="match status" value="1"/>
</dbReference>
<dbReference type="InterPro" id="IPR036397">
    <property type="entry name" value="RNaseH_sf"/>
</dbReference>
<dbReference type="GO" id="GO:0003677">
    <property type="term" value="F:DNA binding"/>
    <property type="evidence" value="ECO:0007669"/>
    <property type="project" value="UniProtKB-UniRule"/>
</dbReference>
<evidence type="ECO:0000256" key="5">
    <source>
        <dbReference type="ARBA" id="ARBA00022695"/>
    </source>
</evidence>
<comment type="catalytic activity">
    <reaction evidence="11 13">
        <text>DNA(n) + a 2'-deoxyribonucleoside 5'-triphosphate = DNA(n+1) + diphosphate</text>
        <dbReference type="Rhea" id="RHEA:22508"/>
        <dbReference type="Rhea" id="RHEA-COMP:17339"/>
        <dbReference type="Rhea" id="RHEA-COMP:17340"/>
        <dbReference type="ChEBI" id="CHEBI:33019"/>
        <dbReference type="ChEBI" id="CHEBI:61560"/>
        <dbReference type="ChEBI" id="CHEBI:173112"/>
        <dbReference type="EC" id="2.7.7.7"/>
    </reaction>
</comment>
<evidence type="ECO:0000256" key="10">
    <source>
        <dbReference type="ARBA" id="ARBA00023204"/>
    </source>
</evidence>
<sequence length="891" mass="98387">MKLMVIDGNSIVNRAFYGVHMLTTRDGQPTNAVYGFLTILQKLVEEEKPDALCCTFDRKAPTFRHLAYEGYKAQRKGMPDELASQMPILKEVLDAMNIPRYEMDGWEADDLIGTISVKDAAAGWETVVVTGDKDSLQLVTDRTRVKLVSTRMGQTTTKEMTPETFREAYGFDPIHIIDLKALMGDASDNIPGVKGVGEKTAMDLIRRYQSVEAIYADLDQVEAKPAVLKKLAEGREQAKMSYDLATIRTDAPLDFKPEDAARREVNQTALYQLFLKLEFSKLIDKMGLKAPQGEAAVAAEEQVVTGTCESEEVTDITRAEELLAIWRGQESVDVLALPDLNVVAVEWWESESHSRAAVLRADKLEGYNGVLKALFAADIKKNTHDVKTLLSRLLEEGVEGDGFAFDTAIAAYLLAPTDGSYELEKLGMTYFNQEFPKAKDTYLAPDAFSPLADQGAVLGGLLSHCALIGALKNVLAPRLEELGMHQLYYEIELPLCPVLAAMEHAGMLVDRKALSAFGDMLDERISADQAEIYALAGETFNINSTQQLGRILFDGDKLGLPPVKKTKTGYSTNAEVLEKLRGQHPIIDKILEYRQYTKLKSTYVDGLGKVIAPDGRIHTSFQNTVTATGRLSSAEPNLQNIPVRTELGAELRKMFVAPAGKVLVDADYSQIELRLLAHIAGDEHMIEAFRSGEDIHTVTAAQVFGVPVDQVTKHMRSSAKAVNFGIVYGISAFSLSQDIGVPTYEAKEYIEKYFARFSGVHAYMTDVVSRAKADGYVTTLFGRRRWLPELKSSNFNTRSFGERVALNMPIQGTAADIMKLAMIHVHSRLREEGLQARLILQVHDELIVECPEEEAEAVKALLSREMESVARLSVPLIADAAAGRSWAEAKG</sequence>
<dbReference type="GO" id="GO:0006302">
    <property type="term" value="P:double-strand break repair"/>
    <property type="evidence" value="ECO:0007669"/>
    <property type="project" value="TreeGrafter"/>
</dbReference>
<dbReference type="InterPro" id="IPR001098">
    <property type="entry name" value="DNA-dir_DNA_pol_A_palm_dom"/>
</dbReference>
<dbReference type="CDD" id="cd08637">
    <property type="entry name" value="DNA_pol_A_pol_I_C"/>
    <property type="match status" value="1"/>
</dbReference>
<comment type="caution">
    <text evidence="16">The sequence shown here is derived from an EMBL/GenBank/DDBJ whole genome shotgun (WGS) entry which is preliminary data.</text>
</comment>
<dbReference type="SMART" id="SM00475">
    <property type="entry name" value="53EXOc"/>
    <property type="match status" value="1"/>
</dbReference>
<dbReference type="SUPFAM" id="SSF56672">
    <property type="entry name" value="DNA/RNA polymerases"/>
    <property type="match status" value="1"/>
</dbReference>
<keyword evidence="8 13" id="KW-0239">DNA-directed DNA polymerase</keyword>
<evidence type="ECO:0000256" key="12">
    <source>
        <dbReference type="NCBIfam" id="TIGR00593"/>
    </source>
</evidence>
<comment type="similarity">
    <text evidence="1 13">Belongs to the DNA polymerase type-A family.</text>
</comment>
<dbReference type="NCBIfam" id="NF004397">
    <property type="entry name" value="PRK05755.1"/>
    <property type="match status" value="1"/>
</dbReference>
<dbReference type="InterPro" id="IPR008918">
    <property type="entry name" value="HhH2"/>
</dbReference>
<dbReference type="InterPro" id="IPR020046">
    <property type="entry name" value="5-3_exonucl_a-hlix_arch_N"/>
</dbReference>
<dbReference type="SMART" id="SM00279">
    <property type="entry name" value="HhH2"/>
    <property type="match status" value="1"/>
</dbReference>
<dbReference type="GO" id="GO:0008409">
    <property type="term" value="F:5'-3' exonuclease activity"/>
    <property type="evidence" value="ECO:0007669"/>
    <property type="project" value="UniProtKB-UniRule"/>
</dbReference>
<accession>A0A921SST0</accession>
<dbReference type="PANTHER" id="PTHR10133">
    <property type="entry name" value="DNA POLYMERASE I"/>
    <property type="match status" value="1"/>
</dbReference>
<dbReference type="InterPro" id="IPR036279">
    <property type="entry name" value="5-3_exonuclease_C_sf"/>
</dbReference>
<name>A0A921SST0_9FIRM</name>
<dbReference type="AlphaFoldDB" id="A0A921SST0"/>
<dbReference type="Gene3D" id="3.30.70.370">
    <property type="match status" value="1"/>
</dbReference>
<dbReference type="EC" id="2.7.7.7" evidence="2 12"/>